<comment type="caution">
    <text evidence="1">The sequence shown here is derived from an EMBL/GenBank/DDBJ whole genome shotgun (WGS) entry which is preliminary data.</text>
</comment>
<evidence type="ECO:0000313" key="1">
    <source>
        <dbReference type="EMBL" id="EUB58024.1"/>
    </source>
</evidence>
<accession>W6UX00</accession>
<reference evidence="1 2" key="1">
    <citation type="journal article" date="2013" name="Nat. Genet.">
        <title>The genome of the hydatid tapeworm Echinococcus granulosus.</title>
        <authorList>
            <person name="Zheng H."/>
            <person name="Zhang W."/>
            <person name="Zhang L."/>
            <person name="Zhang Z."/>
            <person name="Li J."/>
            <person name="Lu G."/>
            <person name="Zhu Y."/>
            <person name="Wang Y."/>
            <person name="Huang Y."/>
            <person name="Liu J."/>
            <person name="Kang H."/>
            <person name="Chen J."/>
            <person name="Wang L."/>
            <person name="Chen A."/>
            <person name="Yu S."/>
            <person name="Gao Z."/>
            <person name="Jin L."/>
            <person name="Gu W."/>
            <person name="Wang Z."/>
            <person name="Zhao L."/>
            <person name="Shi B."/>
            <person name="Wen H."/>
            <person name="Lin R."/>
            <person name="Jones M.K."/>
            <person name="Brejova B."/>
            <person name="Vinar T."/>
            <person name="Zhao G."/>
            <person name="McManus D.P."/>
            <person name="Chen Z."/>
            <person name="Zhou Y."/>
            <person name="Wang S."/>
        </authorList>
    </citation>
    <scope>NUCLEOTIDE SEQUENCE [LARGE SCALE GENOMIC DNA]</scope>
</reference>
<dbReference type="AlphaFoldDB" id="W6UX00"/>
<dbReference type="RefSeq" id="XP_024349220.1">
    <property type="nucleotide sequence ID" value="XM_024496379.1"/>
</dbReference>
<dbReference type="GeneID" id="36342845"/>
<protein>
    <submittedName>
        <fullName evidence="1">Uncharacterized protein</fullName>
    </submittedName>
</protein>
<dbReference type="EMBL" id="APAU02000070">
    <property type="protein sequence ID" value="EUB58024.1"/>
    <property type="molecule type" value="Genomic_DNA"/>
</dbReference>
<name>W6UX00_ECHGR</name>
<organism evidence="1 2">
    <name type="scientific">Echinococcus granulosus</name>
    <name type="common">Hydatid tapeworm</name>
    <dbReference type="NCBI Taxonomy" id="6210"/>
    <lineage>
        <taxon>Eukaryota</taxon>
        <taxon>Metazoa</taxon>
        <taxon>Spiralia</taxon>
        <taxon>Lophotrochozoa</taxon>
        <taxon>Platyhelminthes</taxon>
        <taxon>Cestoda</taxon>
        <taxon>Eucestoda</taxon>
        <taxon>Cyclophyllidea</taxon>
        <taxon>Taeniidae</taxon>
        <taxon>Echinococcus</taxon>
        <taxon>Echinococcus granulosus group</taxon>
    </lineage>
</organism>
<gene>
    <name evidence="1" type="ORF">EGR_07130</name>
</gene>
<dbReference type="CTD" id="36342845"/>
<evidence type="ECO:0000313" key="2">
    <source>
        <dbReference type="Proteomes" id="UP000019149"/>
    </source>
</evidence>
<dbReference type="KEGG" id="egl:EGR_07130"/>
<sequence>MVNYEEKTENHKCEQKWAVSRCAQSHDQIRSRSPLSQQKQIKKVSPNIYSLKLIGRIRKILLVWFILEVIRGYFPRRVPKFIISSLFSTNGICMEAIITKKLQSKQKIKTTSGKASSSSLQVAVQLTSGVTPQSDEFEGNFTEHVYWKHSYPQNSQYQKNKNIHLIVAFTISLQPRQDLPSSFFTYFPTEAEAKNEPGKSGWMNNKTCGMKNKKVNQSVQQCLQPVTVP</sequence>
<proteinExistence type="predicted"/>
<dbReference type="Proteomes" id="UP000019149">
    <property type="component" value="Unassembled WGS sequence"/>
</dbReference>
<keyword evidence="2" id="KW-1185">Reference proteome</keyword>